<comment type="cofactor">
    <cofactor evidence="15">
        <name>[2Fe-2S] cluster</name>
        <dbReference type="ChEBI" id="CHEBI:190135"/>
    </cofactor>
</comment>
<dbReference type="Gene3D" id="2.20.25.90">
    <property type="entry name" value="ADC-like domains"/>
    <property type="match status" value="1"/>
</dbReference>
<evidence type="ECO:0000256" key="1">
    <source>
        <dbReference type="ARBA" id="ARBA00001966"/>
    </source>
</evidence>
<dbReference type="PROSITE" id="PS51669">
    <property type="entry name" value="4FE4S_MOW_BIS_MGD"/>
    <property type="match status" value="1"/>
</dbReference>
<dbReference type="PROSITE" id="PS51839">
    <property type="entry name" value="4FE4S_HC3"/>
    <property type="match status" value="1"/>
</dbReference>
<comment type="cofactor">
    <cofactor evidence="1">
        <name>[4Fe-4S] cluster</name>
        <dbReference type="ChEBI" id="CHEBI:49883"/>
    </cofactor>
</comment>
<dbReference type="GO" id="GO:0015942">
    <property type="term" value="P:formate metabolic process"/>
    <property type="evidence" value="ECO:0007669"/>
    <property type="project" value="InterPro"/>
</dbReference>
<dbReference type="Pfam" id="PF00384">
    <property type="entry name" value="Molybdopterin"/>
    <property type="match status" value="1"/>
</dbReference>
<evidence type="ECO:0000313" key="20">
    <source>
        <dbReference type="EMBL" id="SOH05864.1"/>
    </source>
</evidence>
<dbReference type="Gene3D" id="3.10.20.740">
    <property type="match status" value="1"/>
</dbReference>
<evidence type="ECO:0000259" key="18">
    <source>
        <dbReference type="PROSITE" id="PS51669"/>
    </source>
</evidence>
<evidence type="ECO:0000256" key="12">
    <source>
        <dbReference type="ARBA" id="ARBA00023014"/>
    </source>
</evidence>
<evidence type="ECO:0000256" key="2">
    <source>
        <dbReference type="ARBA" id="ARBA00004370"/>
    </source>
</evidence>
<dbReference type="PANTHER" id="PTHR43105:SF14">
    <property type="entry name" value="FORMATE DEHYDROGENASE H"/>
    <property type="match status" value="1"/>
</dbReference>
<dbReference type="InterPro" id="IPR006656">
    <property type="entry name" value="Mopterin_OxRdtase"/>
</dbReference>
<dbReference type="PROSITE" id="PS00551">
    <property type="entry name" value="MOLYBDOPTERIN_PROK_1"/>
    <property type="match status" value="1"/>
</dbReference>
<dbReference type="FunFam" id="3.30.70.20:FF:000035">
    <property type="entry name" value="Iron hydrogenase 1"/>
    <property type="match status" value="1"/>
</dbReference>
<dbReference type="SUPFAM" id="SSF54292">
    <property type="entry name" value="2Fe-2S ferredoxin-like"/>
    <property type="match status" value="1"/>
</dbReference>
<dbReference type="InterPro" id="IPR027467">
    <property type="entry name" value="MopterinOxRdtase_cofactor_BS"/>
</dbReference>
<evidence type="ECO:0000256" key="8">
    <source>
        <dbReference type="ARBA" id="ARBA00022737"/>
    </source>
</evidence>
<organism evidence="20 21">
    <name type="scientific">Kuenenia stuttgartiensis</name>
    <dbReference type="NCBI Taxonomy" id="174633"/>
    <lineage>
        <taxon>Bacteria</taxon>
        <taxon>Pseudomonadati</taxon>
        <taxon>Planctomycetota</taxon>
        <taxon>Candidatus Brocadiia</taxon>
        <taxon>Candidatus Brocadiales</taxon>
        <taxon>Candidatus Brocadiaceae</taxon>
        <taxon>Candidatus Kuenenia</taxon>
    </lineage>
</organism>
<dbReference type="InterPro" id="IPR050123">
    <property type="entry name" value="Prok_molybdopt-oxidoreductase"/>
</dbReference>
<comment type="similarity">
    <text evidence="4">In the C-terminal section; belongs to the prokaryotic molybdopterin-containing oxidoreductase family.</text>
</comment>
<evidence type="ECO:0000256" key="9">
    <source>
        <dbReference type="ARBA" id="ARBA00022967"/>
    </source>
</evidence>
<evidence type="ECO:0000313" key="21">
    <source>
        <dbReference type="Proteomes" id="UP000221734"/>
    </source>
</evidence>
<keyword evidence="5" id="KW-0004">4Fe-4S</keyword>
<dbReference type="GO" id="GO:0046872">
    <property type="term" value="F:metal ion binding"/>
    <property type="evidence" value="ECO:0007669"/>
    <property type="project" value="UniProtKB-KW"/>
</dbReference>
<feature type="domain" description="4Fe-4S ferredoxin-type" evidence="17">
    <location>
        <begin position="137"/>
        <end position="156"/>
    </location>
</feature>
<dbReference type="GO" id="GO:0003954">
    <property type="term" value="F:NADH dehydrogenase activity"/>
    <property type="evidence" value="ECO:0007669"/>
    <property type="project" value="TreeGrafter"/>
</dbReference>
<dbReference type="PROSITE" id="PS00198">
    <property type="entry name" value="4FE4S_FER_1"/>
    <property type="match status" value="1"/>
</dbReference>
<dbReference type="InterPro" id="IPR006963">
    <property type="entry name" value="Mopterin_OxRdtase_4Fe-4S_dom"/>
</dbReference>
<dbReference type="Gene3D" id="3.40.228.10">
    <property type="entry name" value="Dimethylsulfoxide Reductase, domain 2"/>
    <property type="match status" value="1"/>
</dbReference>
<evidence type="ECO:0000259" key="17">
    <source>
        <dbReference type="PROSITE" id="PS51379"/>
    </source>
</evidence>
<dbReference type="FunFam" id="3.10.20.740:FF:000004">
    <property type="entry name" value="NADH-quinone oxidoreductase"/>
    <property type="match status" value="1"/>
</dbReference>
<dbReference type="SUPFAM" id="SSF50692">
    <property type="entry name" value="ADC-like"/>
    <property type="match status" value="1"/>
</dbReference>
<dbReference type="Gene3D" id="3.40.50.740">
    <property type="match status" value="1"/>
</dbReference>
<dbReference type="KEGG" id="kst:KSMBR1_3390"/>
<dbReference type="CDD" id="cd00207">
    <property type="entry name" value="fer2"/>
    <property type="match status" value="1"/>
</dbReference>
<evidence type="ECO:0000256" key="3">
    <source>
        <dbReference type="ARBA" id="ARBA00005404"/>
    </source>
</evidence>
<evidence type="ECO:0000259" key="16">
    <source>
        <dbReference type="PROSITE" id="PS51085"/>
    </source>
</evidence>
<keyword evidence="14" id="KW-0472">Membrane</keyword>
<accession>A0A2C9CJD0</accession>
<dbReference type="CDD" id="cd02753">
    <property type="entry name" value="MopB_Formate-Dh-H"/>
    <property type="match status" value="1"/>
</dbReference>
<keyword evidence="8" id="KW-0677">Repeat</keyword>
<keyword evidence="11" id="KW-0408">Iron</keyword>
<gene>
    <name evidence="20" type="primary">fdhA_2</name>
    <name evidence="20" type="ORF">KSMBR1_3390</name>
</gene>
<protein>
    <recommendedName>
        <fullName evidence="22">Formate dehydrogenase</fullName>
    </recommendedName>
</protein>
<evidence type="ECO:0000256" key="14">
    <source>
        <dbReference type="ARBA" id="ARBA00023136"/>
    </source>
</evidence>
<dbReference type="GO" id="GO:0016020">
    <property type="term" value="C:membrane"/>
    <property type="evidence" value="ECO:0007669"/>
    <property type="project" value="UniProtKB-SubCell"/>
</dbReference>
<dbReference type="RefSeq" id="WP_099326396.1">
    <property type="nucleotide sequence ID" value="NZ_LT934425.1"/>
</dbReference>
<dbReference type="NCBIfam" id="TIGR01591">
    <property type="entry name" value="Fdh-alpha"/>
    <property type="match status" value="1"/>
</dbReference>
<dbReference type="InterPro" id="IPR036010">
    <property type="entry name" value="2Fe-2S_ferredoxin-like_sf"/>
</dbReference>
<dbReference type="GO" id="GO:0043546">
    <property type="term" value="F:molybdopterin cofactor binding"/>
    <property type="evidence" value="ECO:0007669"/>
    <property type="project" value="InterPro"/>
</dbReference>
<dbReference type="PANTHER" id="PTHR43105">
    <property type="entry name" value="RESPIRATORY NITRATE REDUCTASE"/>
    <property type="match status" value="1"/>
</dbReference>
<reference evidence="21" key="1">
    <citation type="submission" date="2017-10" db="EMBL/GenBank/DDBJ databases">
        <authorList>
            <person name="Frank J."/>
        </authorList>
    </citation>
    <scope>NUCLEOTIDE SEQUENCE [LARGE SCALE GENOMIC DNA]</scope>
</reference>
<name>A0A2C9CJD0_KUEST</name>
<keyword evidence="6" id="KW-0001">2Fe-2S</keyword>
<comment type="subcellular location">
    <subcellularLocation>
        <location evidence="2">Membrane</location>
    </subcellularLocation>
</comment>
<dbReference type="Pfam" id="PF22117">
    <property type="entry name" value="Fer4_Nqo3"/>
    <property type="match status" value="1"/>
</dbReference>
<comment type="similarity">
    <text evidence="3">Belongs to the complex I 75 kDa subunit family.</text>
</comment>
<dbReference type="GO" id="GO:0008863">
    <property type="term" value="F:formate dehydrogenase (NAD+) activity"/>
    <property type="evidence" value="ECO:0007669"/>
    <property type="project" value="InterPro"/>
</dbReference>
<dbReference type="GO" id="GO:0022904">
    <property type="term" value="P:respiratory electron transport chain"/>
    <property type="evidence" value="ECO:0007669"/>
    <property type="project" value="TreeGrafter"/>
</dbReference>
<sequence>MTTVIIDGKRVEADPSQTILEAARRVGIRIPTLCHDPRLKPSGACRICVVEVEGKDNLAASCATPVSEGMKVSTRSEAVLRSRRLNLELLWSNHPNDCLTCDKAGECSLQNLMYEYDVKTSRFVKQNPVPAPDESNPAIYRDMNKCIMCGKCVRICDEVQGQHVWTFSDRGIKTRVSTAFEKSMQDGGCVFCGHCVSVCPVGALMDKPVMKKARSWETRKVRTVCSYCGVGCSLVLHIKNNEILQVTADINSAPNYGSLCVKGRYGFEFYSSKDRLKTPLVRDNINEPFREASWEEAIGLVAKRFSEIKKKYGPDSFGCLSSSRGTNEENFLAQKFTRVVMGTNNMDNCARVCHAPSVTGLRAALGSGAATNSLADIEGAEVLIVSGSNTTEAHPVAALKIKKAVRQNGAKLIVIDPRKIELVKYADIHLQLRAGTNVALINGLLHVIIKEGLQNDDFIERRTENFEMLKQVVSKYTPEETEAITGVPKEDIIKAARMYAGTNKGMIIYGLGMTEHKAGSHGVMSLANLALITGNVGRPNTGINPLRGQNNVQGSCDMGALPDVYACYQRVDDPEANRKHAEAWKVKKLPEKPGLKEPQMYRAIESGDLKAMYIIGYDPAISQADINKVRASISKLEFLAVQELFMTETAKLAHVVLPTSCYFEKDGTFTNAERRVRRLHKAIPLPEGTKSDWDIICSIATAMGYPMSYNHPSEIMDEIAKLTPDMAGINYKRLEGDGLVWPVWDMNHPGTPILHKDTFKRGRGMFNDLMYTPSEELPDEEYPLLLTTGRRLYQYNNGSMSLRNPEICAINSEEFMEIHPADAAKLDIKSGEKVRVSSRRGSLEVKTEVTEKSRLGSVFLSFHYPETPTNVLTGPGEDMLALTPEYKVCAVKVEKM</sequence>
<keyword evidence="10" id="KW-0560">Oxidoreductase</keyword>
<dbReference type="Pfam" id="PF10588">
    <property type="entry name" value="NADH-G_4Fe-4S_3"/>
    <property type="match status" value="1"/>
</dbReference>
<dbReference type="SMART" id="SM00926">
    <property type="entry name" value="Molybdop_Fe4S4"/>
    <property type="match status" value="1"/>
</dbReference>
<evidence type="ECO:0000256" key="5">
    <source>
        <dbReference type="ARBA" id="ARBA00022485"/>
    </source>
</evidence>
<evidence type="ECO:0000259" key="19">
    <source>
        <dbReference type="PROSITE" id="PS51839"/>
    </source>
</evidence>
<proteinExistence type="inferred from homology"/>
<dbReference type="InterPro" id="IPR009010">
    <property type="entry name" value="Asp_de-COase-like_dom_sf"/>
</dbReference>
<dbReference type="GO" id="GO:0051537">
    <property type="term" value="F:2 iron, 2 sulfur cluster binding"/>
    <property type="evidence" value="ECO:0007669"/>
    <property type="project" value="UniProtKB-KW"/>
</dbReference>
<dbReference type="InterPro" id="IPR019574">
    <property type="entry name" value="NADH_UbQ_OxRdtase_Gsu_4Fe4S-bd"/>
</dbReference>
<dbReference type="GO" id="GO:0051539">
    <property type="term" value="F:4 iron, 4 sulfur cluster binding"/>
    <property type="evidence" value="ECO:0007669"/>
    <property type="project" value="UniProtKB-KW"/>
</dbReference>
<dbReference type="InterPro" id="IPR054351">
    <property type="entry name" value="NADH_UbQ_OxRdtase_ferredoxin"/>
</dbReference>
<dbReference type="FunFam" id="3.40.228.10:FF:000002">
    <property type="entry name" value="Formate dehydrogenase subunit alpha"/>
    <property type="match status" value="1"/>
</dbReference>
<evidence type="ECO:0000256" key="13">
    <source>
        <dbReference type="ARBA" id="ARBA00023027"/>
    </source>
</evidence>
<dbReference type="SMART" id="SM00929">
    <property type="entry name" value="NADH-G_4Fe-4S_3"/>
    <property type="match status" value="1"/>
</dbReference>
<evidence type="ECO:0000256" key="7">
    <source>
        <dbReference type="ARBA" id="ARBA00022723"/>
    </source>
</evidence>
<dbReference type="Pfam" id="PF01568">
    <property type="entry name" value="Molydop_binding"/>
    <property type="match status" value="1"/>
</dbReference>
<keyword evidence="9" id="KW-1278">Translocase</keyword>
<keyword evidence="21" id="KW-1185">Reference proteome</keyword>
<evidence type="ECO:0000256" key="4">
    <source>
        <dbReference type="ARBA" id="ARBA00007023"/>
    </source>
</evidence>
<keyword evidence="13" id="KW-0520">NAD</keyword>
<evidence type="ECO:0000256" key="11">
    <source>
        <dbReference type="ARBA" id="ARBA00023004"/>
    </source>
</evidence>
<dbReference type="InterPro" id="IPR006657">
    <property type="entry name" value="MoPterin_dinucl-bd_dom"/>
</dbReference>
<feature type="domain" description="2Fe-2S ferredoxin-type" evidence="16">
    <location>
        <begin position="1"/>
        <end position="78"/>
    </location>
</feature>
<dbReference type="PIRSF" id="PIRSF036643">
    <property type="entry name" value="FDH_alpha"/>
    <property type="match status" value="1"/>
</dbReference>
<dbReference type="Proteomes" id="UP000221734">
    <property type="component" value="Chromosome Kuenenia_stuttgartiensis_MBR1"/>
</dbReference>
<evidence type="ECO:0008006" key="22">
    <source>
        <dbReference type="Google" id="ProtNLM"/>
    </source>
</evidence>
<dbReference type="EMBL" id="LT934425">
    <property type="protein sequence ID" value="SOH05864.1"/>
    <property type="molecule type" value="Genomic_DNA"/>
</dbReference>
<feature type="domain" description="4Fe-4S His(Cys)3-ligated-type" evidence="19">
    <location>
        <begin position="78"/>
        <end position="117"/>
    </location>
</feature>
<dbReference type="Pfam" id="PF04879">
    <property type="entry name" value="Molybdop_Fe4S4"/>
    <property type="match status" value="1"/>
</dbReference>
<dbReference type="AlphaFoldDB" id="A0A2C9CJD0"/>
<dbReference type="PROSITE" id="PS51379">
    <property type="entry name" value="4FE4S_FER_2"/>
    <property type="match status" value="2"/>
</dbReference>
<dbReference type="SUPFAM" id="SSF53706">
    <property type="entry name" value="Formate dehydrogenase/DMSO reductase, domains 1-3"/>
    <property type="match status" value="1"/>
</dbReference>
<dbReference type="InterPro" id="IPR006478">
    <property type="entry name" value="Formate_DH_asu"/>
</dbReference>
<dbReference type="InterPro" id="IPR001041">
    <property type="entry name" value="2Fe-2S_ferredoxin-type"/>
</dbReference>
<feature type="domain" description="4Fe-4S ferredoxin-type" evidence="17">
    <location>
        <begin position="180"/>
        <end position="209"/>
    </location>
</feature>
<dbReference type="OrthoDB" id="9805142at2"/>
<dbReference type="SUPFAM" id="SSF54862">
    <property type="entry name" value="4Fe-4S ferredoxins"/>
    <property type="match status" value="1"/>
</dbReference>
<keyword evidence="12" id="KW-0411">Iron-sulfur</keyword>
<dbReference type="Gene3D" id="3.30.70.20">
    <property type="match status" value="1"/>
</dbReference>
<dbReference type="InterPro" id="IPR041924">
    <property type="entry name" value="Formate_Dh-H_N"/>
</dbReference>
<dbReference type="Pfam" id="PF13510">
    <property type="entry name" value="Fer2_4"/>
    <property type="match status" value="1"/>
</dbReference>
<evidence type="ECO:0000256" key="6">
    <source>
        <dbReference type="ARBA" id="ARBA00022714"/>
    </source>
</evidence>
<evidence type="ECO:0000256" key="10">
    <source>
        <dbReference type="ARBA" id="ARBA00023002"/>
    </source>
</evidence>
<keyword evidence="7" id="KW-0479">Metal-binding</keyword>
<dbReference type="InterPro" id="IPR017900">
    <property type="entry name" value="4Fe4S_Fe_S_CS"/>
</dbReference>
<dbReference type="Gene3D" id="2.40.40.20">
    <property type="match status" value="1"/>
</dbReference>
<feature type="domain" description="4Fe-4S Mo/W bis-MGD-type" evidence="18">
    <location>
        <begin position="218"/>
        <end position="274"/>
    </location>
</feature>
<dbReference type="InterPro" id="IPR017896">
    <property type="entry name" value="4Fe4S_Fe-S-bd"/>
</dbReference>
<evidence type="ECO:0000256" key="15">
    <source>
        <dbReference type="ARBA" id="ARBA00034078"/>
    </source>
</evidence>
<dbReference type="PROSITE" id="PS51085">
    <property type="entry name" value="2FE2S_FER_2"/>
    <property type="match status" value="1"/>
</dbReference>